<keyword evidence="2" id="KW-0472">Membrane</keyword>
<dbReference type="Proteomes" id="UP000249341">
    <property type="component" value="Unassembled WGS sequence"/>
</dbReference>
<evidence type="ECO:0000256" key="2">
    <source>
        <dbReference type="SAM" id="Phobius"/>
    </source>
</evidence>
<comment type="caution">
    <text evidence="3">The sequence shown here is derived from an EMBL/GenBank/DDBJ whole genome shotgun (WGS) entry which is preliminary data.</text>
</comment>
<dbReference type="AlphaFoldDB" id="A0A327Z6C9"/>
<gene>
    <name evidence="3" type="ORF">B0I29_11555</name>
</gene>
<protein>
    <submittedName>
        <fullName evidence="3">Uncharacterized protein</fullName>
    </submittedName>
</protein>
<keyword evidence="2" id="KW-0812">Transmembrane</keyword>
<evidence type="ECO:0000313" key="3">
    <source>
        <dbReference type="EMBL" id="RAK31249.1"/>
    </source>
</evidence>
<keyword evidence="4" id="KW-1185">Reference proteome</keyword>
<dbReference type="EMBL" id="QLMJ01000015">
    <property type="protein sequence ID" value="RAK31249.1"/>
    <property type="molecule type" value="Genomic_DNA"/>
</dbReference>
<reference evidence="3 4" key="1">
    <citation type="submission" date="2018-06" db="EMBL/GenBank/DDBJ databases">
        <title>Genomic Encyclopedia of Type Strains, Phase III (KMG-III): the genomes of soil and plant-associated and newly described type strains.</title>
        <authorList>
            <person name="Whitman W."/>
        </authorList>
    </citation>
    <scope>NUCLEOTIDE SEQUENCE [LARGE SCALE GENOMIC DNA]</scope>
    <source>
        <strain evidence="3 4">CGMCC 4.7090</strain>
    </source>
</reference>
<name>A0A327Z6C9_9ACTN</name>
<evidence type="ECO:0000256" key="1">
    <source>
        <dbReference type="SAM" id="MobiDB-lite"/>
    </source>
</evidence>
<accession>A0A327Z6C9</accession>
<feature type="region of interest" description="Disordered" evidence="1">
    <location>
        <begin position="293"/>
        <end position="319"/>
    </location>
</feature>
<dbReference type="OrthoDB" id="3685055at2"/>
<evidence type="ECO:0000313" key="4">
    <source>
        <dbReference type="Proteomes" id="UP000249341"/>
    </source>
</evidence>
<dbReference type="RefSeq" id="WP_111652177.1">
    <property type="nucleotide sequence ID" value="NZ_JACHWI010000010.1"/>
</dbReference>
<feature type="transmembrane region" description="Helical" evidence="2">
    <location>
        <begin position="38"/>
        <end position="62"/>
    </location>
</feature>
<organism evidence="3 4">
    <name type="scientific">Actinoplanes lutulentus</name>
    <dbReference type="NCBI Taxonomy" id="1287878"/>
    <lineage>
        <taxon>Bacteria</taxon>
        <taxon>Bacillati</taxon>
        <taxon>Actinomycetota</taxon>
        <taxon>Actinomycetes</taxon>
        <taxon>Micromonosporales</taxon>
        <taxon>Micromonosporaceae</taxon>
        <taxon>Actinoplanes</taxon>
    </lineage>
</organism>
<keyword evidence="2" id="KW-1133">Transmembrane helix</keyword>
<proteinExistence type="predicted"/>
<sequence length="370" mass="38282">MMIEDLIRAAQDQQAARAVPEARILAGLAVARRRRRRFVAVGAGLAATAVAAVPAVMVPALLTPAAVSPGVVSPTVSGGSSAAASPSVVADPGLPHLRLGYRPGWVPSGFAEYIRQAGAGGDDEAGPSLVRSWKKSVGTGDPYGGRSAQLDFYVRTAVEDPAGMVWSGGQKVDIGGADGWYTPAQGDQKSSLSWIVGEHTVLMLATSRLDLSKADMLRVARSVRPEPGTNPNPVTLGWLPTGWQTAGLTVSGPSAGSWRGSLYVVKQGTEVSEKDKKTPVTVNYGDLTVTVGSETDAPDGGAELTVGGRPARRPTRDDSAGRDTLYLVVDLGDNRLLTLAGEGGGLDLAQLTRIAGGITVDPSGLTWLGR</sequence>